<dbReference type="GO" id="GO:0005829">
    <property type="term" value="C:cytosol"/>
    <property type="evidence" value="ECO:0007669"/>
    <property type="project" value="TreeGrafter"/>
</dbReference>
<evidence type="ECO:0000256" key="6">
    <source>
        <dbReference type="ARBA" id="ARBA00023244"/>
    </source>
</evidence>
<name>A0A3B0VKC5_9ZZZZ</name>
<sequence length="121" mass="13647">MWFLFLTSIMATFPLTRKRRLRGTHLVRQLVAENHLTAQDLILPVFVLAGQNQIQAIKSMPGVYRLSIDLLLDKLIKLHKLGLHAVALFPVITADKKTEFAEEAFNDDGLVPTAIKLIKSE</sequence>
<dbReference type="AlphaFoldDB" id="A0A3B0VKC5"/>
<dbReference type="GO" id="GO:0006782">
    <property type="term" value="P:protoporphyrinogen IX biosynthetic process"/>
    <property type="evidence" value="ECO:0007669"/>
    <property type="project" value="UniProtKB-UniPathway"/>
</dbReference>
<dbReference type="GO" id="GO:0004655">
    <property type="term" value="F:porphobilinogen synthase activity"/>
    <property type="evidence" value="ECO:0007669"/>
    <property type="project" value="UniProtKB-EC"/>
</dbReference>
<evidence type="ECO:0000256" key="8">
    <source>
        <dbReference type="ARBA" id="ARBA00047651"/>
    </source>
</evidence>
<dbReference type="InterPro" id="IPR013785">
    <property type="entry name" value="Aldolase_TIM"/>
</dbReference>
<gene>
    <name evidence="9" type="ORF">MNBD_GAMMA01-1682</name>
</gene>
<evidence type="ECO:0000256" key="7">
    <source>
        <dbReference type="ARBA" id="ARBA00032837"/>
    </source>
</evidence>
<dbReference type="UniPathway" id="UPA00251">
    <property type="reaction ID" value="UER00318"/>
</dbReference>
<dbReference type="PANTHER" id="PTHR11458:SF0">
    <property type="entry name" value="DELTA-AMINOLEVULINIC ACID DEHYDRATASE"/>
    <property type="match status" value="1"/>
</dbReference>
<proteinExistence type="inferred from homology"/>
<keyword evidence="4" id="KW-0350">Heme biosynthesis</keyword>
<dbReference type="Pfam" id="PF00490">
    <property type="entry name" value="ALAD"/>
    <property type="match status" value="1"/>
</dbReference>
<organism evidence="9">
    <name type="scientific">hydrothermal vent metagenome</name>
    <dbReference type="NCBI Taxonomy" id="652676"/>
    <lineage>
        <taxon>unclassified sequences</taxon>
        <taxon>metagenomes</taxon>
        <taxon>ecological metagenomes</taxon>
    </lineage>
</organism>
<evidence type="ECO:0000256" key="1">
    <source>
        <dbReference type="ARBA" id="ARBA00004694"/>
    </source>
</evidence>
<evidence type="ECO:0000256" key="5">
    <source>
        <dbReference type="ARBA" id="ARBA00023239"/>
    </source>
</evidence>
<evidence type="ECO:0000256" key="3">
    <source>
        <dbReference type="ARBA" id="ARBA00012053"/>
    </source>
</evidence>
<dbReference type="PANTHER" id="PTHR11458">
    <property type="entry name" value="DELTA-AMINOLEVULINIC ACID DEHYDRATASE"/>
    <property type="match status" value="1"/>
</dbReference>
<dbReference type="SMART" id="SM01004">
    <property type="entry name" value="ALAD"/>
    <property type="match status" value="1"/>
</dbReference>
<evidence type="ECO:0000313" key="9">
    <source>
        <dbReference type="EMBL" id="VAW40743.1"/>
    </source>
</evidence>
<accession>A0A3B0VKC5</accession>
<evidence type="ECO:0000256" key="2">
    <source>
        <dbReference type="ARBA" id="ARBA00008055"/>
    </source>
</evidence>
<dbReference type="EC" id="4.2.1.24" evidence="3"/>
<feature type="non-terminal residue" evidence="9">
    <location>
        <position position="121"/>
    </location>
</feature>
<keyword evidence="6" id="KW-0627">Porphyrin biosynthesis</keyword>
<keyword evidence="5 9" id="KW-0456">Lyase</keyword>
<dbReference type="Gene3D" id="3.20.20.70">
    <property type="entry name" value="Aldolase class I"/>
    <property type="match status" value="1"/>
</dbReference>
<dbReference type="EMBL" id="UOEW01000285">
    <property type="protein sequence ID" value="VAW40743.1"/>
    <property type="molecule type" value="Genomic_DNA"/>
</dbReference>
<comment type="catalytic activity">
    <reaction evidence="8">
        <text>2 5-aminolevulinate = porphobilinogen + 2 H2O + H(+)</text>
        <dbReference type="Rhea" id="RHEA:24064"/>
        <dbReference type="ChEBI" id="CHEBI:15377"/>
        <dbReference type="ChEBI" id="CHEBI:15378"/>
        <dbReference type="ChEBI" id="CHEBI:58126"/>
        <dbReference type="ChEBI" id="CHEBI:356416"/>
        <dbReference type="EC" id="4.2.1.24"/>
    </reaction>
</comment>
<comment type="pathway">
    <text evidence="1">Porphyrin-containing compound metabolism; protoporphyrin-IX biosynthesis; coproporphyrinogen-III from 5-aminolevulinate: step 1/4.</text>
</comment>
<reference evidence="9" key="1">
    <citation type="submission" date="2018-06" db="EMBL/GenBank/DDBJ databases">
        <authorList>
            <person name="Zhirakovskaya E."/>
        </authorList>
    </citation>
    <scope>NUCLEOTIDE SEQUENCE</scope>
</reference>
<evidence type="ECO:0000256" key="4">
    <source>
        <dbReference type="ARBA" id="ARBA00023133"/>
    </source>
</evidence>
<dbReference type="GO" id="GO:0008270">
    <property type="term" value="F:zinc ion binding"/>
    <property type="evidence" value="ECO:0007669"/>
    <property type="project" value="TreeGrafter"/>
</dbReference>
<protein>
    <recommendedName>
        <fullName evidence="3">porphobilinogen synthase</fullName>
        <ecNumber evidence="3">4.2.1.24</ecNumber>
    </recommendedName>
    <alternativeName>
        <fullName evidence="7">Porphobilinogen synthase</fullName>
    </alternativeName>
</protein>
<comment type="similarity">
    <text evidence="2">Belongs to the ALAD family.</text>
</comment>
<dbReference type="InterPro" id="IPR001731">
    <property type="entry name" value="ALAD"/>
</dbReference>
<dbReference type="SUPFAM" id="SSF51569">
    <property type="entry name" value="Aldolase"/>
    <property type="match status" value="1"/>
</dbReference>